<proteinExistence type="predicted"/>
<organism evidence="2 3">
    <name type="scientific">Qiania dongpingensis</name>
    <dbReference type="NCBI Taxonomy" id="2763669"/>
    <lineage>
        <taxon>Bacteria</taxon>
        <taxon>Bacillati</taxon>
        <taxon>Bacillota</taxon>
        <taxon>Clostridia</taxon>
        <taxon>Lachnospirales</taxon>
        <taxon>Lachnospiraceae</taxon>
        <taxon>Qiania</taxon>
    </lineage>
</organism>
<dbReference type="EMBL" id="CP060634">
    <property type="protein sequence ID" value="QNM07002.1"/>
    <property type="molecule type" value="Genomic_DNA"/>
</dbReference>
<feature type="transmembrane region" description="Helical" evidence="1">
    <location>
        <begin position="136"/>
        <end position="158"/>
    </location>
</feature>
<dbReference type="KEGG" id="qdo:H9Q78_07190"/>
<dbReference type="Proteomes" id="UP000515823">
    <property type="component" value="Chromosome"/>
</dbReference>
<feature type="transmembrane region" description="Helical" evidence="1">
    <location>
        <begin position="366"/>
        <end position="386"/>
    </location>
</feature>
<keyword evidence="1" id="KW-1133">Transmembrane helix</keyword>
<dbReference type="NCBIfam" id="TIGR04370">
    <property type="entry name" value="glyco_rpt_poly"/>
    <property type="match status" value="1"/>
</dbReference>
<feature type="transmembrane region" description="Helical" evidence="1">
    <location>
        <begin position="48"/>
        <end position="68"/>
    </location>
</feature>
<keyword evidence="3" id="KW-1185">Reference proteome</keyword>
<evidence type="ECO:0000313" key="3">
    <source>
        <dbReference type="Proteomes" id="UP000515823"/>
    </source>
</evidence>
<feature type="transmembrane region" description="Helical" evidence="1">
    <location>
        <begin position="80"/>
        <end position="100"/>
    </location>
</feature>
<feature type="transmembrane region" description="Helical" evidence="1">
    <location>
        <begin position="178"/>
        <end position="196"/>
    </location>
</feature>
<dbReference type="InterPro" id="IPR002760">
    <property type="entry name" value="O_anti_polymase"/>
</dbReference>
<accession>A0A7G9G870</accession>
<protein>
    <submittedName>
        <fullName evidence="2">Oligosaccharide repeat unit polymerase</fullName>
    </submittedName>
</protein>
<feature type="transmembrane region" description="Helical" evidence="1">
    <location>
        <begin position="6"/>
        <end position="36"/>
    </location>
</feature>
<evidence type="ECO:0000256" key="1">
    <source>
        <dbReference type="SAM" id="Phobius"/>
    </source>
</evidence>
<name>A0A7G9G870_9FIRM</name>
<dbReference type="AlphaFoldDB" id="A0A7G9G870"/>
<feature type="transmembrane region" description="Helical" evidence="1">
    <location>
        <begin position="422"/>
        <end position="438"/>
    </location>
</feature>
<keyword evidence="1" id="KW-0812">Transmembrane</keyword>
<gene>
    <name evidence="2" type="ORF">H9Q78_07190</name>
</gene>
<feature type="transmembrane region" description="Helical" evidence="1">
    <location>
        <begin position="230"/>
        <end position="246"/>
    </location>
</feature>
<dbReference type="Pfam" id="PF01901">
    <property type="entry name" value="O_anti_polymase"/>
    <property type="match status" value="1"/>
</dbReference>
<keyword evidence="1" id="KW-0472">Membrane</keyword>
<evidence type="ECO:0000313" key="2">
    <source>
        <dbReference type="EMBL" id="QNM07002.1"/>
    </source>
</evidence>
<feature type="transmembrane region" description="Helical" evidence="1">
    <location>
        <begin position="253"/>
        <end position="271"/>
    </location>
</feature>
<reference evidence="2 3" key="1">
    <citation type="submission" date="2020-08" db="EMBL/GenBank/DDBJ databases">
        <authorList>
            <person name="Liu C."/>
            <person name="Sun Q."/>
        </authorList>
    </citation>
    <scope>NUCLEOTIDE SEQUENCE [LARGE SCALE GENOMIC DNA]</scope>
    <source>
        <strain evidence="2 3">NSJ-38</strain>
    </source>
</reference>
<sequence length="450" mass="50875">MAANLGIYILGCVLACVLSKTGEYVFSGFVLIMLAAGEYAFYFRRHGYLFQMEAVFSLFWTGGMGLSAMKLSRLAEDWEYLTWISFTLAYIFFILGYEWAGRRECAGRELFRKLRVKIWGDERTGKPGKDETAKRLFRCILAILLVSYACFLLEAAVIREIPLFSDKPHAYSYFHLSGVHYFTVSSIFVLPLSVLYKKVRGKLSVKEWTALGVSCCAALAIPVLCVSRFQLMLAVLLSICVAVAAYPQIKLRYIILVLAALIPVYVGLTVARNHDVAYLNGIFEMKNAETPIFVTQPYMYVANNYDNFNCLVKELPAHTFGLRQLFPVFALTGLKFLAPGLVNFPIYVTKTELTTVTLIYDAYYDFGVWGVALFGLVLGMACRKVASSQKKSGNPVSCLFYAQIAMYLVFSFFTTWFSNPTTWFWLGLTAIIYVYVGHRQKEYVSGKIQL</sequence>
<feature type="transmembrane region" description="Helical" evidence="1">
    <location>
        <begin position="398"/>
        <end position="416"/>
    </location>
</feature>